<dbReference type="Pfam" id="PF07859">
    <property type="entry name" value="Abhydrolase_3"/>
    <property type="match status" value="1"/>
</dbReference>
<evidence type="ECO:0000313" key="4">
    <source>
        <dbReference type="EMBL" id="MFC4102720.1"/>
    </source>
</evidence>
<reference evidence="5" key="1">
    <citation type="journal article" date="2019" name="Int. J. Syst. Evol. Microbiol.">
        <title>The Global Catalogue of Microorganisms (GCM) 10K type strain sequencing project: providing services to taxonomists for standard genome sequencing and annotation.</title>
        <authorList>
            <consortium name="The Broad Institute Genomics Platform"/>
            <consortium name="The Broad Institute Genome Sequencing Center for Infectious Disease"/>
            <person name="Wu L."/>
            <person name="Ma J."/>
        </authorList>
    </citation>
    <scope>NUCLEOTIDE SEQUENCE [LARGE SCALE GENOMIC DNA]</scope>
    <source>
        <strain evidence="5">IBRC-M 10987</strain>
    </source>
</reference>
<keyword evidence="5" id="KW-1185">Reference proteome</keyword>
<evidence type="ECO:0000313" key="5">
    <source>
        <dbReference type="Proteomes" id="UP001595715"/>
    </source>
</evidence>
<dbReference type="InterPro" id="IPR050300">
    <property type="entry name" value="GDXG_lipolytic_enzyme"/>
</dbReference>
<dbReference type="Proteomes" id="UP001595715">
    <property type="component" value="Unassembled WGS sequence"/>
</dbReference>
<dbReference type="PANTHER" id="PTHR48081:SF8">
    <property type="entry name" value="ALPHA_BETA HYDROLASE FOLD-3 DOMAIN-CONTAINING PROTEIN-RELATED"/>
    <property type="match status" value="1"/>
</dbReference>
<dbReference type="InterPro" id="IPR013094">
    <property type="entry name" value="AB_hydrolase_3"/>
</dbReference>
<dbReference type="InterPro" id="IPR002168">
    <property type="entry name" value="Lipase_GDXG_HIS_AS"/>
</dbReference>
<dbReference type="PROSITE" id="PS01173">
    <property type="entry name" value="LIPASE_GDXG_HIS"/>
    <property type="match status" value="1"/>
</dbReference>
<comment type="similarity">
    <text evidence="1">Belongs to the 'GDXG' lipolytic enzyme family.</text>
</comment>
<feature type="domain" description="Alpha/beta hydrolase fold-3" evidence="3">
    <location>
        <begin position="126"/>
        <end position="350"/>
    </location>
</feature>
<comment type="caution">
    <text evidence="4">The sequence shown here is derived from an EMBL/GenBank/DDBJ whole genome shotgun (WGS) entry which is preliminary data.</text>
</comment>
<sequence>MREYNKDLVDALQANQEEVDIRGTRIIIKASPEETRPGYLDPRELEMIKKAMMGNEQRPEQGTTAEPTLPEHALQAMRDHMGFPNRNLNLSEIHTQYEKIRLGENDVGLWRYYTKRSMRKKGKPCLIYFHGGGWVGGSVYGVENSCRLIAELADAVVFNIDYSLAPEKKFPNGFNDCFHAVKYIYDHSEVFGIDRTKIAVGGDSAGGNLAAAVAVKNRELDLQMIALQVLIYPCVTFFTKGVEGYKWDIDDYEIAEEQSEMINLVLGVGRPTEDRDDDPMSDLYFTNKADAKSPYASPLFVDSKGLPKTLCVSAEFDGARIQAELYSKKLALSQVPVKTIRYKGCTHGFFDKLGFLPQTEDLCIEIANAMKEI</sequence>
<dbReference type="RefSeq" id="WP_377721336.1">
    <property type="nucleotide sequence ID" value="NZ_JBHSAM010000034.1"/>
</dbReference>
<keyword evidence="2 4" id="KW-0378">Hydrolase</keyword>
<evidence type="ECO:0000256" key="1">
    <source>
        <dbReference type="ARBA" id="ARBA00010515"/>
    </source>
</evidence>
<dbReference type="GO" id="GO:0016787">
    <property type="term" value="F:hydrolase activity"/>
    <property type="evidence" value="ECO:0007669"/>
    <property type="project" value="UniProtKB-KW"/>
</dbReference>
<gene>
    <name evidence="4" type="ORF">ACFOZ8_24165</name>
</gene>
<name>A0ABV8K9N4_9BACL</name>
<dbReference type="InterPro" id="IPR029058">
    <property type="entry name" value="AB_hydrolase_fold"/>
</dbReference>
<dbReference type="EMBL" id="JBHSAM010000034">
    <property type="protein sequence ID" value="MFC4102720.1"/>
    <property type="molecule type" value="Genomic_DNA"/>
</dbReference>
<dbReference type="SUPFAM" id="SSF53474">
    <property type="entry name" value="alpha/beta-Hydrolases"/>
    <property type="match status" value="1"/>
</dbReference>
<evidence type="ECO:0000256" key="2">
    <source>
        <dbReference type="ARBA" id="ARBA00022801"/>
    </source>
</evidence>
<dbReference type="PANTHER" id="PTHR48081">
    <property type="entry name" value="AB HYDROLASE SUPERFAMILY PROTEIN C4A8.06C"/>
    <property type="match status" value="1"/>
</dbReference>
<evidence type="ECO:0000259" key="3">
    <source>
        <dbReference type="Pfam" id="PF07859"/>
    </source>
</evidence>
<protein>
    <submittedName>
        <fullName evidence="4">Alpha/beta hydrolase</fullName>
    </submittedName>
</protein>
<accession>A0ABV8K9N4</accession>
<dbReference type="Gene3D" id="3.40.50.1820">
    <property type="entry name" value="alpha/beta hydrolase"/>
    <property type="match status" value="1"/>
</dbReference>
<organism evidence="4 5">
    <name type="scientific">Paenibacillus xanthanilyticus</name>
    <dbReference type="NCBI Taxonomy" id="1783531"/>
    <lineage>
        <taxon>Bacteria</taxon>
        <taxon>Bacillati</taxon>
        <taxon>Bacillota</taxon>
        <taxon>Bacilli</taxon>
        <taxon>Bacillales</taxon>
        <taxon>Paenibacillaceae</taxon>
        <taxon>Paenibacillus</taxon>
    </lineage>
</organism>
<proteinExistence type="inferred from homology"/>